<dbReference type="InterPro" id="IPR023999">
    <property type="entry name" value="Formate_transptr_FocA"/>
</dbReference>
<dbReference type="PANTHER" id="PTHR30520:SF6">
    <property type="entry name" value="FORMATE_NITRATE FAMILY TRANSPORTER (EUROFUNG)"/>
    <property type="match status" value="1"/>
</dbReference>
<dbReference type="Gene3D" id="1.20.1080.10">
    <property type="entry name" value="Glycerol uptake facilitator protein"/>
    <property type="match status" value="1"/>
</dbReference>
<evidence type="ECO:0000256" key="5">
    <source>
        <dbReference type="ARBA" id="ARBA00049660"/>
    </source>
</evidence>
<dbReference type="GO" id="GO:0005886">
    <property type="term" value="C:plasma membrane"/>
    <property type="evidence" value="ECO:0007669"/>
    <property type="project" value="UniProtKB-UniRule"/>
</dbReference>
<dbReference type="Proteomes" id="UP000190834">
    <property type="component" value="Unassembled WGS sequence"/>
</dbReference>
<dbReference type="Pfam" id="PF01226">
    <property type="entry name" value="Form_Nir_trans"/>
    <property type="match status" value="1"/>
</dbReference>
<feature type="transmembrane region" description="Helical" evidence="8">
    <location>
        <begin position="75"/>
        <end position="98"/>
    </location>
</feature>
<evidence type="ECO:0000259" key="9">
    <source>
        <dbReference type="PROSITE" id="PS51371"/>
    </source>
</evidence>
<dbReference type="GeneID" id="70582091"/>
<sequence length="484" mass="52820">MSTEHSENQHYFSPYEMMAEAEKFALSKAKKTSGITLSLAMMAGAFIGLAFLFYITVTTGSDSAGWGLSRLAGGVAFSMGLILIVICGGELFTSSVLSSISWANKQISFSKMLSIWGKVYIGNFIGAMFLLLLVSAAGMYQLDHGQWGLNALNIAQHKLHHTPVQAFALGVLCNLLVCLAIWLTFSSANAMTKAAMTVLPVAMFVSSGFEHCVANMFMVPLGIVIHYFAPDSFWQQVGMSASQYADLNISRFITANLIPVTFGNIVGGAVLVGLANWSIYRRPHLKEAHIATITETTPIQSVKETTMKNAIIVKDMMNTQPITLNADMPVALAIDSLIEHQLTAAPVVDIQGRLVGIFSAHDVMVELWCQDYLPNEDQKVVDLMSRDVIAIDANDSLVDVTEFLCIDKEQLFPTTNMGIATRFNALSVEERAKSMKVSKPHVLPVLENGQFVGILERNHVLAALRPIYGERLSIIDTKDELASA</sequence>
<evidence type="ECO:0000256" key="1">
    <source>
        <dbReference type="ARBA" id="ARBA00004141"/>
    </source>
</evidence>
<feature type="transmembrane region" description="Helical" evidence="8">
    <location>
        <begin position="249"/>
        <end position="277"/>
    </location>
</feature>
<proteinExistence type="inferred from homology"/>
<evidence type="ECO:0000313" key="10">
    <source>
        <dbReference type="EMBL" id="SJZ57301.1"/>
    </source>
</evidence>
<feature type="transmembrane region" description="Helical" evidence="8">
    <location>
        <begin position="197"/>
        <end position="229"/>
    </location>
</feature>
<evidence type="ECO:0000256" key="4">
    <source>
        <dbReference type="ARBA" id="ARBA00023136"/>
    </source>
</evidence>
<dbReference type="OrthoDB" id="9786493at2"/>
<dbReference type="NCBIfam" id="TIGR00790">
    <property type="entry name" value="fnt"/>
    <property type="match status" value="1"/>
</dbReference>
<name>A0A1T4LRP0_VIBCI</name>
<evidence type="ECO:0000313" key="11">
    <source>
        <dbReference type="Proteomes" id="UP000190834"/>
    </source>
</evidence>
<dbReference type="Gene3D" id="3.10.580.10">
    <property type="entry name" value="CBS-domain"/>
    <property type="match status" value="1"/>
</dbReference>
<dbReference type="InterPro" id="IPR046342">
    <property type="entry name" value="CBS_dom_sf"/>
</dbReference>
<dbReference type="PROSITE" id="PS01005">
    <property type="entry name" value="FORMATE_NITRITE_TP_1"/>
    <property type="match status" value="1"/>
</dbReference>
<dbReference type="AlphaFoldDB" id="A0A1T4LRP0"/>
<reference evidence="11" key="1">
    <citation type="submission" date="2017-02" db="EMBL/GenBank/DDBJ databases">
        <authorList>
            <person name="Varghese N."/>
            <person name="Submissions S."/>
        </authorList>
    </citation>
    <scope>NUCLEOTIDE SEQUENCE [LARGE SCALE GENOMIC DNA]</scope>
    <source>
        <strain evidence="11">DSM 19608</strain>
    </source>
</reference>
<dbReference type="STRING" id="1123491.SAMN02745782_00711"/>
<evidence type="ECO:0000256" key="8">
    <source>
        <dbReference type="SAM" id="Phobius"/>
    </source>
</evidence>
<gene>
    <name evidence="10" type="ORF">SAMN02745782_00711</name>
</gene>
<dbReference type="SUPFAM" id="SSF54631">
    <property type="entry name" value="CBS-domain pair"/>
    <property type="match status" value="1"/>
</dbReference>
<feature type="transmembrane region" description="Helical" evidence="8">
    <location>
        <begin position="35"/>
        <end position="55"/>
    </location>
</feature>
<evidence type="ECO:0000256" key="7">
    <source>
        <dbReference type="PROSITE-ProRule" id="PRU00703"/>
    </source>
</evidence>
<evidence type="ECO:0000256" key="3">
    <source>
        <dbReference type="ARBA" id="ARBA00022989"/>
    </source>
</evidence>
<dbReference type="EMBL" id="FUXB01000003">
    <property type="protein sequence ID" value="SJZ57301.1"/>
    <property type="molecule type" value="Genomic_DNA"/>
</dbReference>
<accession>A0A1T4LRP0</accession>
<keyword evidence="2 8" id="KW-0812">Transmembrane</keyword>
<organism evidence="10 11">
    <name type="scientific">Vibrio cincinnatiensis DSM 19608</name>
    <dbReference type="NCBI Taxonomy" id="1123491"/>
    <lineage>
        <taxon>Bacteria</taxon>
        <taxon>Pseudomonadati</taxon>
        <taxon>Pseudomonadota</taxon>
        <taxon>Gammaproteobacteria</taxon>
        <taxon>Vibrionales</taxon>
        <taxon>Vibrionaceae</taxon>
        <taxon>Vibrio</taxon>
    </lineage>
</organism>
<dbReference type="PROSITE" id="PS51371">
    <property type="entry name" value="CBS"/>
    <property type="match status" value="1"/>
</dbReference>
<dbReference type="PROSITE" id="PS01006">
    <property type="entry name" value="FORMATE_NITRITE_TP_2"/>
    <property type="match status" value="1"/>
</dbReference>
<dbReference type="NCBIfam" id="TIGR04060">
    <property type="entry name" value="formate_focA"/>
    <property type="match status" value="1"/>
</dbReference>
<keyword evidence="11" id="KW-1185">Reference proteome</keyword>
<dbReference type="InterPro" id="IPR000644">
    <property type="entry name" value="CBS_dom"/>
</dbReference>
<comment type="similarity">
    <text evidence="5">Belongs to the FNT transporter (TC 1.A.16) family.</text>
</comment>
<feature type="transmembrane region" description="Helical" evidence="8">
    <location>
        <begin position="119"/>
        <end position="142"/>
    </location>
</feature>
<comment type="subcellular location">
    <subcellularLocation>
        <location evidence="1">Membrane</location>
        <topology evidence="1">Multi-pass membrane protein</topology>
    </subcellularLocation>
</comment>
<feature type="domain" description="CBS" evidence="9">
    <location>
        <begin position="317"/>
        <end position="375"/>
    </location>
</feature>
<dbReference type="InterPro" id="IPR023271">
    <property type="entry name" value="Aquaporin-like"/>
</dbReference>
<dbReference type="InterPro" id="IPR024002">
    <property type="entry name" value="For/NO2_transpt_CS"/>
</dbReference>
<dbReference type="PANTHER" id="PTHR30520">
    <property type="entry name" value="FORMATE TRANSPORTER-RELATED"/>
    <property type="match status" value="1"/>
</dbReference>
<evidence type="ECO:0000256" key="2">
    <source>
        <dbReference type="ARBA" id="ARBA00022692"/>
    </source>
</evidence>
<evidence type="ECO:0000256" key="6">
    <source>
        <dbReference type="NCBIfam" id="TIGR04060"/>
    </source>
</evidence>
<dbReference type="SMART" id="SM00116">
    <property type="entry name" value="CBS"/>
    <property type="match status" value="1"/>
</dbReference>
<dbReference type="GO" id="GO:0015499">
    <property type="term" value="F:formate transmembrane transporter activity"/>
    <property type="evidence" value="ECO:0007669"/>
    <property type="project" value="UniProtKB-UniRule"/>
</dbReference>
<dbReference type="RefSeq" id="WP_078925094.1">
    <property type="nucleotide sequence ID" value="NZ_FUXB01000003.1"/>
</dbReference>
<dbReference type="Pfam" id="PF00571">
    <property type="entry name" value="CBS"/>
    <property type="match status" value="1"/>
</dbReference>
<protein>
    <recommendedName>
        <fullName evidence="6">Formate transporter FocA</fullName>
    </recommendedName>
</protein>
<feature type="transmembrane region" description="Helical" evidence="8">
    <location>
        <begin position="162"/>
        <end position="185"/>
    </location>
</feature>
<keyword evidence="3 8" id="KW-1133">Transmembrane helix</keyword>
<dbReference type="InterPro" id="IPR000292">
    <property type="entry name" value="For/NO2_transpt"/>
</dbReference>
<keyword evidence="4 8" id="KW-0472">Membrane</keyword>
<keyword evidence="7" id="KW-0129">CBS domain</keyword>